<evidence type="ECO:0000256" key="1">
    <source>
        <dbReference type="SAM" id="Phobius"/>
    </source>
</evidence>
<reference evidence="2 3" key="1">
    <citation type="submission" date="2017-02" db="EMBL/GenBank/DDBJ databases">
        <authorList>
            <person name="Peterson S.W."/>
        </authorList>
    </citation>
    <scope>NUCLEOTIDE SEQUENCE [LARGE SCALE GENOMIC DNA]</scope>
    <source>
        <strain evidence="2 3">ATCC 51222</strain>
    </source>
</reference>
<feature type="transmembrane region" description="Helical" evidence="1">
    <location>
        <begin position="12"/>
        <end position="32"/>
    </location>
</feature>
<dbReference type="EMBL" id="FUWW01000001">
    <property type="protein sequence ID" value="SJZ33023.1"/>
    <property type="molecule type" value="Genomic_DNA"/>
</dbReference>
<keyword evidence="1" id="KW-0812">Transmembrane</keyword>
<feature type="transmembrane region" description="Helical" evidence="1">
    <location>
        <begin position="52"/>
        <end position="72"/>
    </location>
</feature>
<keyword evidence="1" id="KW-1133">Transmembrane helix</keyword>
<dbReference type="RefSeq" id="WP_078767561.1">
    <property type="nucleotide sequence ID" value="NZ_FUWW01000001.1"/>
</dbReference>
<name>A0A1T4JSA5_9FIRM</name>
<dbReference type="AlphaFoldDB" id="A0A1T4JSA5"/>
<protein>
    <submittedName>
        <fullName evidence="2">Uncharacterized protein</fullName>
    </submittedName>
</protein>
<sequence>MKRSKNEKRFIFKLIILLASLACSTLMGYAGLPLLGGTGLFDDVNSTAGTMVMTGFFPFVNITEAVLAIVFCPIENSDFKIKQKLGRHFDLSVFSGMMTAFNIVNFGIWITISVGLIKLLDDFG</sequence>
<dbReference type="STRING" id="290054.SAMN02745114_00037"/>
<evidence type="ECO:0000313" key="3">
    <source>
        <dbReference type="Proteomes" id="UP000190657"/>
    </source>
</evidence>
<organism evidence="2 3">
    <name type="scientific">Eubacterium coprostanoligenes</name>
    <dbReference type="NCBI Taxonomy" id="290054"/>
    <lineage>
        <taxon>Bacteria</taxon>
        <taxon>Bacillati</taxon>
        <taxon>Bacillota</taxon>
        <taxon>Clostridia</taxon>
        <taxon>Eubacteriales</taxon>
        <taxon>Eubacteriaceae</taxon>
        <taxon>Eubacterium</taxon>
    </lineage>
</organism>
<keyword evidence="3" id="KW-1185">Reference proteome</keyword>
<dbReference type="Proteomes" id="UP000190657">
    <property type="component" value="Unassembled WGS sequence"/>
</dbReference>
<proteinExistence type="predicted"/>
<gene>
    <name evidence="2" type="ORF">SAMN02745114_00037</name>
</gene>
<feature type="transmembrane region" description="Helical" evidence="1">
    <location>
        <begin position="93"/>
        <end position="117"/>
    </location>
</feature>
<accession>A0A1T4JSA5</accession>
<evidence type="ECO:0000313" key="2">
    <source>
        <dbReference type="EMBL" id="SJZ33023.1"/>
    </source>
</evidence>
<keyword evidence="1" id="KW-0472">Membrane</keyword>